<evidence type="ECO:0000256" key="6">
    <source>
        <dbReference type="ARBA" id="ARBA00034617"/>
    </source>
</evidence>
<comment type="catalytic activity">
    <reaction evidence="8">
        <text>ATP + H2O = ADP + phosphate + H(+)</text>
        <dbReference type="Rhea" id="RHEA:13065"/>
        <dbReference type="ChEBI" id="CHEBI:15377"/>
        <dbReference type="ChEBI" id="CHEBI:15378"/>
        <dbReference type="ChEBI" id="CHEBI:30616"/>
        <dbReference type="ChEBI" id="CHEBI:43474"/>
        <dbReference type="ChEBI" id="CHEBI:456216"/>
        <dbReference type="EC" id="5.6.2.4"/>
    </reaction>
</comment>
<comment type="caution">
    <text evidence="11">The sequence shown here is derived from an EMBL/GenBank/DDBJ whole genome shotgun (WGS) entry which is preliminary data.</text>
</comment>
<evidence type="ECO:0000256" key="8">
    <source>
        <dbReference type="ARBA" id="ARBA00048988"/>
    </source>
</evidence>
<dbReference type="Proteomes" id="UP001221150">
    <property type="component" value="Unassembled WGS sequence"/>
</dbReference>
<dbReference type="InterPro" id="IPR027417">
    <property type="entry name" value="P-loop_NTPase"/>
</dbReference>
<feature type="binding site" evidence="9">
    <location>
        <begin position="282"/>
        <end position="289"/>
    </location>
    <ligand>
        <name>ATP</name>
        <dbReference type="ChEBI" id="CHEBI:30616"/>
    </ligand>
</feature>
<keyword evidence="1 9" id="KW-0547">Nucleotide-binding</keyword>
<dbReference type="PROSITE" id="PS51198">
    <property type="entry name" value="UVRD_HELICASE_ATP_BIND"/>
    <property type="match status" value="1"/>
</dbReference>
<protein>
    <recommendedName>
        <fullName evidence="7">DNA 3'-5' helicase</fullName>
        <ecNumber evidence="7">5.6.2.4</ecNumber>
    </recommendedName>
</protein>
<keyword evidence="2 9" id="KW-0378">Hydrolase</keyword>
<evidence type="ECO:0000256" key="3">
    <source>
        <dbReference type="ARBA" id="ARBA00022806"/>
    </source>
</evidence>
<evidence type="ECO:0000259" key="10">
    <source>
        <dbReference type="PROSITE" id="PS51198"/>
    </source>
</evidence>
<evidence type="ECO:0000256" key="2">
    <source>
        <dbReference type="ARBA" id="ARBA00022801"/>
    </source>
</evidence>
<dbReference type="Pfam" id="PF00580">
    <property type="entry name" value="UvrD-helicase"/>
    <property type="match status" value="1"/>
</dbReference>
<reference evidence="11 12" key="1">
    <citation type="submission" date="2023-03" db="EMBL/GenBank/DDBJ databases">
        <title>Draft genome sequence of Streptomyces sp. K1PA1 isolated from peat swamp forest in Thailand.</title>
        <authorList>
            <person name="Klaysubun C."/>
            <person name="Duangmal K."/>
        </authorList>
    </citation>
    <scope>NUCLEOTIDE SEQUENCE [LARGE SCALE GENOMIC DNA]</scope>
    <source>
        <strain evidence="11 12">K1PA1</strain>
    </source>
</reference>
<dbReference type="EC" id="5.6.2.4" evidence="7"/>
<dbReference type="PANTHER" id="PTHR11070">
    <property type="entry name" value="UVRD / RECB / PCRA DNA HELICASE FAMILY MEMBER"/>
    <property type="match status" value="1"/>
</dbReference>
<dbReference type="PANTHER" id="PTHR11070:SF45">
    <property type="entry name" value="DNA 3'-5' HELICASE"/>
    <property type="match status" value="1"/>
</dbReference>
<keyword evidence="5" id="KW-0413">Isomerase</keyword>
<dbReference type="InterPro" id="IPR014016">
    <property type="entry name" value="UvrD-like_ATP-bd"/>
</dbReference>
<dbReference type="Gene3D" id="3.40.50.300">
    <property type="entry name" value="P-loop containing nucleotide triphosphate hydrolases"/>
    <property type="match status" value="2"/>
</dbReference>
<gene>
    <name evidence="11" type="ORF">P3H78_15630</name>
</gene>
<proteinExistence type="predicted"/>
<keyword evidence="4 9" id="KW-0067">ATP-binding</keyword>
<evidence type="ECO:0000256" key="1">
    <source>
        <dbReference type="ARBA" id="ARBA00022741"/>
    </source>
</evidence>
<keyword evidence="12" id="KW-1185">Reference proteome</keyword>
<dbReference type="Pfam" id="PF13361">
    <property type="entry name" value="UvrD_C"/>
    <property type="match status" value="1"/>
</dbReference>
<sequence>MIATIDGGGTGGVMARLGIHRDFLMEFAGLEKHVQKRVFEVFEKFAAATHAGLHLEKLTHQRDPRLRTIRITDFWRGVVLKSDQGDGYLLLKVLPHDKANHWAANHRASVNAASQGIEIRDDVALERATTELWAATRQDGTRLFGESAYPDKVLRSLGVDAEIIPIVRLIPDEAHLEALHRVLPEQQYDVLLGLASGMSPEAVDREVVQVYATASRDATDQAADPLDAAMTHARGRIALVSGTEELREILERPFDAWRVFLHPSQYRIAYQESYRGPAQVLGGPGTGKTVVALHRALHLTRRLPADAPDGCILLTTYTRALAVELERCLGLLIADDRLRAKITVINVDALAYDVVRGTHGGNPVKLVTDQKEIKARWARIIRRLNLNFADVFLDQEWRHVVLAQDLRNPEAYLKAPRHGRGTALPPIQRLQAWRAIEAFEQQLHQLGERTFLQICAEATSRLTDQAEPPFRHVIVDEAQDLHPAQWRFLRALVPEGRDDLFIAGDAHQRIYGNKVSLRSLGISITGRSHRLRINYRTTHEILDWASSLLTGIPVDSVDDDASLAGYRSTLHGRRPTLAPHPSKAEEIAAAVARIAEWTASGVAPEDIAVAVRSIQLGRDVATALERAGLPTHVLGSSAPGAGVRIATMHRMKGLEFRCVAVLGVSEGIVPMRAAITPIDVDPQQHQEDIATELSLLFVACTRAREDLLVSCHGTPSPFLAPVADDGMGAKR</sequence>
<evidence type="ECO:0000256" key="7">
    <source>
        <dbReference type="ARBA" id="ARBA00034808"/>
    </source>
</evidence>
<comment type="catalytic activity">
    <reaction evidence="6">
        <text>Couples ATP hydrolysis with the unwinding of duplex DNA by translocating in the 3'-5' direction.</text>
        <dbReference type="EC" id="5.6.2.4"/>
    </reaction>
</comment>
<dbReference type="EMBL" id="JARJBB010000007">
    <property type="protein sequence ID" value="MDF3300034.1"/>
    <property type="molecule type" value="Genomic_DNA"/>
</dbReference>
<evidence type="ECO:0000313" key="12">
    <source>
        <dbReference type="Proteomes" id="UP001221150"/>
    </source>
</evidence>
<organism evidence="11 12">
    <name type="scientific">Streptomyces tropicalis</name>
    <dbReference type="NCBI Taxonomy" id="3034234"/>
    <lineage>
        <taxon>Bacteria</taxon>
        <taxon>Bacillati</taxon>
        <taxon>Actinomycetota</taxon>
        <taxon>Actinomycetes</taxon>
        <taxon>Kitasatosporales</taxon>
        <taxon>Streptomycetaceae</taxon>
        <taxon>Streptomyces</taxon>
    </lineage>
</organism>
<evidence type="ECO:0000256" key="9">
    <source>
        <dbReference type="PROSITE-ProRule" id="PRU00560"/>
    </source>
</evidence>
<name>A0ABT6A5V6_9ACTN</name>
<evidence type="ECO:0000256" key="5">
    <source>
        <dbReference type="ARBA" id="ARBA00023235"/>
    </source>
</evidence>
<dbReference type="SUPFAM" id="SSF52540">
    <property type="entry name" value="P-loop containing nucleoside triphosphate hydrolases"/>
    <property type="match status" value="1"/>
</dbReference>
<feature type="domain" description="UvrD-like helicase ATP-binding" evidence="10">
    <location>
        <begin position="261"/>
        <end position="569"/>
    </location>
</feature>
<keyword evidence="3 9" id="KW-0347">Helicase</keyword>
<evidence type="ECO:0000313" key="11">
    <source>
        <dbReference type="EMBL" id="MDF3300034.1"/>
    </source>
</evidence>
<evidence type="ECO:0000256" key="4">
    <source>
        <dbReference type="ARBA" id="ARBA00022840"/>
    </source>
</evidence>
<accession>A0ABT6A5V6</accession>
<dbReference type="InterPro" id="IPR014017">
    <property type="entry name" value="DNA_helicase_UvrD-like_C"/>
</dbReference>
<dbReference type="InterPro" id="IPR000212">
    <property type="entry name" value="DNA_helicase_UvrD/REP"/>
</dbReference>